<keyword evidence="3" id="KW-1185">Reference proteome</keyword>
<evidence type="ECO:0000259" key="1">
    <source>
        <dbReference type="Pfam" id="PF00144"/>
    </source>
</evidence>
<dbReference type="Gene3D" id="3.40.710.10">
    <property type="entry name" value="DD-peptidase/beta-lactamase superfamily"/>
    <property type="match status" value="1"/>
</dbReference>
<dbReference type="InterPro" id="IPR001466">
    <property type="entry name" value="Beta-lactam-related"/>
</dbReference>
<feature type="domain" description="Beta-lactamase-related" evidence="1">
    <location>
        <begin position="94"/>
        <end position="393"/>
    </location>
</feature>
<keyword evidence="2" id="KW-0378">Hydrolase</keyword>
<dbReference type="InterPro" id="IPR012338">
    <property type="entry name" value="Beta-lactam/transpept-like"/>
</dbReference>
<sequence>MWVPPIPAHPADLRVRKLAQARTAHPLSELVSGGQPRQHICCLPCGRLAWSASVPLALLLVLVVTGCSGGKEAHVRRDPVDRAVDRYLDKTLPKGPGITVAAARGGELRHCAGRGLADRAKKTPATCDTVYDIMSITKQFTAAAVLRLETDGRLRTSDRIGAYLGRVPEDKRGITLHQLLTHTAGLPESLGDDYDPLSRAGLLAGAMKARLRSAPGKEFHYSNVGYSVLAAVVEKVSGLRYEHFLAERLFRPAGMTRTGYVLPSWDRARVAVEYDRNGRAQGRPMDHPWAPDGPSWNLRGNGGMLSTARDMFRWHRALMGDTVLSEAAKRKLFAPHVRVPELDGSYGYGWVVIDSDDGRVAWHDGGNDWSLATVAEFRRDKIMVFWVSNHAYQKGKWNLEDGQLELTRGVSAGLTR</sequence>
<dbReference type="KEGG" id="ska:CP970_00240"/>
<dbReference type="SUPFAM" id="SSF56601">
    <property type="entry name" value="beta-lactamase/transpeptidase-like"/>
    <property type="match status" value="1"/>
</dbReference>
<protein>
    <submittedName>
        <fullName evidence="2">Class A beta-lactamase-related serine hydrolase</fullName>
    </submittedName>
</protein>
<gene>
    <name evidence="2" type="ORF">CP970_00240</name>
</gene>
<dbReference type="AlphaFoldDB" id="A0A5J6G3T7"/>
<evidence type="ECO:0000313" key="3">
    <source>
        <dbReference type="Proteomes" id="UP000325529"/>
    </source>
</evidence>
<dbReference type="Pfam" id="PF00144">
    <property type="entry name" value="Beta-lactamase"/>
    <property type="match status" value="1"/>
</dbReference>
<dbReference type="PANTHER" id="PTHR46825">
    <property type="entry name" value="D-ALANYL-D-ALANINE-CARBOXYPEPTIDASE/ENDOPEPTIDASE AMPH"/>
    <property type="match status" value="1"/>
</dbReference>
<dbReference type="GO" id="GO:0016787">
    <property type="term" value="F:hydrolase activity"/>
    <property type="evidence" value="ECO:0007669"/>
    <property type="project" value="UniProtKB-KW"/>
</dbReference>
<dbReference type="OrthoDB" id="9809635at2"/>
<reference evidence="2 3" key="1">
    <citation type="submission" date="2017-09" db="EMBL/GenBank/DDBJ databases">
        <authorList>
            <person name="Lee N."/>
            <person name="Cho B.-K."/>
        </authorList>
    </citation>
    <scope>NUCLEOTIDE SEQUENCE [LARGE SCALE GENOMIC DNA]</scope>
    <source>
        <strain evidence="2 3">ATCC 12853</strain>
    </source>
</reference>
<proteinExistence type="predicted"/>
<evidence type="ECO:0000313" key="2">
    <source>
        <dbReference type="EMBL" id="QEU89603.1"/>
    </source>
</evidence>
<dbReference type="InterPro" id="IPR050491">
    <property type="entry name" value="AmpC-like"/>
</dbReference>
<organism evidence="2 3">
    <name type="scientific">Streptomyces kanamyceticus</name>
    <dbReference type="NCBI Taxonomy" id="1967"/>
    <lineage>
        <taxon>Bacteria</taxon>
        <taxon>Bacillati</taxon>
        <taxon>Actinomycetota</taxon>
        <taxon>Actinomycetes</taxon>
        <taxon>Kitasatosporales</taxon>
        <taxon>Streptomycetaceae</taxon>
        <taxon>Streptomyces</taxon>
    </lineage>
</organism>
<name>A0A5J6G3T7_STRKN</name>
<dbReference type="EMBL" id="CP023699">
    <property type="protein sequence ID" value="QEU89603.1"/>
    <property type="molecule type" value="Genomic_DNA"/>
</dbReference>
<dbReference type="PANTHER" id="PTHR46825:SF9">
    <property type="entry name" value="BETA-LACTAMASE-RELATED DOMAIN-CONTAINING PROTEIN"/>
    <property type="match status" value="1"/>
</dbReference>
<dbReference type="Proteomes" id="UP000325529">
    <property type="component" value="Chromosome"/>
</dbReference>
<accession>A0A5J6G3T7</accession>